<dbReference type="Pfam" id="PF00005">
    <property type="entry name" value="ABC_tran"/>
    <property type="match status" value="1"/>
</dbReference>
<dbReference type="PROSITE" id="PS50893">
    <property type="entry name" value="ABC_TRANSPORTER_2"/>
    <property type="match status" value="1"/>
</dbReference>
<evidence type="ECO:0000313" key="7">
    <source>
        <dbReference type="Proteomes" id="UP000596427"/>
    </source>
</evidence>
<dbReference type="InterPro" id="IPR008995">
    <property type="entry name" value="Mo/tungstate-bd_C_term_dom"/>
</dbReference>
<dbReference type="InterPro" id="IPR003439">
    <property type="entry name" value="ABC_transporter-like_ATP-bd"/>
</dbReference>
<dbReference type="GO" id="GO:0043190">
    <property type="term" value="C:ATP-binding cassette (ABC) transporter complex"/>
    <property type="evidence" value="ECO:0007669"/>
    <property type="project" value="InterPro"/>
</dbReference>
<feature type="domain" description="ABC transporter" evidence="5">
    <location>
        <begin position="23"/>
        <end position="253"/>
    </location>
</feature>
<dbReference type="EMBL" id="CP063362">
    <property type="protein sequence ID" value="QRG05316.1"/>
    <property type="molecule type" value="Genomic_DNA"/>
</dbReference>
<dbReference type="InterPro" id="IPR013611">
    <property type="entry name" value="Transp-assoc_OB_typ2"/>
</dbReference>
<comment type="similarity">
    <text evidence="1">Belongs to the ABC transporter superfamily.</text>
</comment>
<dbReference type="SMART" id="SM00382">
    <property type="entry name" value="AAA"/>
    <property type="match status" value="1"/>
</dbReference>
<dbReference type="FunFam" id="3.40.50.300:FF:000133">
    <property type="entry name" value="Spermidine/putrescine import ATP-binding protein PotA"/>
    <property type="match status" value="1"/>
</dbReference>
<dbReference type="InterPro" id="IPR050093">
    <property type="entry name" value="ABC_SmlMolc_Importer"/>
</dbReference>
<dbReference type="GO" id="GO:0022857">
    <property type="term" value="F:transmembrane transporter activity"/>
    <property type="evidence" value="ECO:0007669"/>
    <property type="project" value="InterPro"/>
</dbReference>
<dbReference type="InterPro" id="IPR017871">
    <property type="entry name" value="ABC_transporter-like_CS"/>
</dbReference>
<dbReference type="SUPFAM" id="SSF50331">
    <property type="entry name" value="MOP-like"/>
    <property type="match status" value="1"/>
</dbReference>
<dbReference type="InterPro" id="IPR027417">
    <property type="entry name" value="P-loop_NTPase"/>
</dbReference>
<dbReference type="AlphaFoldDB" id="A0A974PL64"/>
<dbReference type="InterPro" id="IPR003593">
    <property type="entry name" value="AAA+_ATPase"/>
</dbReference>
<keyword evidence="7" id="KW-1185">Reference proteome</keyword>
<evidence type="ECO:0000256" key="4">
    <source>
        <dbReference type="ARBA" id="ARBA00022840"/>
    </source>
</evidence>
<accession>A0A974PL64</accession>
<dbReference type="PANTHER" id="PTHR42781:SF4">
    <property type="entry name" value="SPERMIDINE_PUTRESCINE IMPORT ATP-BINDING PROTEIN POTA"/>
    <property type="match status" value="1"/>
</dbReference>
<sequence>MNAMVTMPADTTGSGAGMEPPELVLDNLCKSFDGHVAVDRCSLALRRGEIVALLGASGCGKSTLLNMIAGFETPDYGTISLRGKAITGIAPHKRNVAMVFQHYAMFPHMTVTDNIAYGLHARRLDKAEIRARVAEMVALLHLGGLETRFPAQLSGGQRQRVAVARALAVRPDMLLLDEAFSALDRNLREDMQLELSLLLRRLRVTTVLVTHDQREAFALADRIAIMQGGRIAQIGTPEEVYRAPQSSSVLRFLGTTNRLAGVLVAEGAGHRMRVPPALDFIAPEETVAGSGAGPVSLDLRAEDIALSPTPTPVHPTAPGIVTLRTFLGAQERVIVFLGDAQIVVDRPAQAGVQQLAVRVGDAVYLDFDPAACRLGAAG</sequence>
<dbReference type="GO" id="GO:0015847">
    <property type="term" value="P:putrescine transport"/>
    <property type="evidence" value="ECO:0007669"/>
    <property type="project" value="UniProtKB-ARBA"/>
</dbReference>
<organism evidence="6 7">
    <name type="scientific">Xanthobacter dioxanivorans</name>
    <dbReference type="NCBI Taxonomy" id="2528964"/>
    <lineage>
        <taxon>Bacteria</taxon>
        <taxon>Pseudomonadati</taxon>
        <taxon>Pseudomonadota</taxon>
        <taxon>Alphaproteobacteria</taxon>
        <taxon>Hyphomicrobiales</taxon>
        <taxon>Xanthobacteraceae</taxon>
        <taxon>Xanthobacter</taxon>
    </lineage>
</organism>
<evidence type="ECO:0000256" key="2">
    <source>
        <dbReference type="ARBA" id="ARBA00022448"/>
    </source>
</evidence>
<dbReference type="Proteomes" id="UP000596427">
    <property type="component" value="Chromosome"/>
</dbReference>
<dbReference type="SUPFAM" id="SSF52540">
    <property type="entry name" value="P-loop containing nucleoside triphosphate hydrolases"/>
    <property type="match status" value="1"/>
</dbReference>
<dbReference type="GO" id="GO:0016887">
    <property type="term" value="F:ATP hydrolysis activity"/>
    <property type="evidence" value="ECO:0007669"/>
    <property type="project" value="InterPro"/>
</dbReference>
<dbReference type="Gene3D" id="3.40.50.300">
    <property type="entry name" value="P-loop containing nucleotide triphosphate hydrolases"/>
    <property type="match status" value="1"/>
</dbReference>
<reference evidence="6 7" key="1">
    <citation type="submission" date="2020-10" db="EMBL/GenBank/DDBJ databases">
        <title>Degradation of 1,4-Dioxane by Xanthobacter sp. YN2, via a Novel Group-2 Soluble Di-Iron Monooxygenase.</title>
        <authorList>
            <person name="Ma F."/>
            <person name="Wang Y."/>
            <person name="Yang J."/>
            <person name="Guo H."/>
            <person name="Su D."/>
            <person name="Yu L."/>
        </authorList>
    </citation>
    <scope>NUCLEOTIDE SEQUENCE [LARGE SCALE GENOMIC DNA]</scope>
    <source>
        <strain evidence="6 7">YN2</strain>
    </source>
</reference>
<gene>
    <name evidence="6" type="ORF">EZH22_19750</name>
</gene>
<evidence type="ECO:0000259" key="5">
    <source>
        <dbReference type="PROSITE" id="PS50893"/>
    </source>
</evidence>
<evidence type="ECO:0000313" key="6">
    <source>
        <dbReference type="EMBL" id="QRG05316.1"/>
    </source>
</evidence>
<protein>
    <submittedName>
        <fullName evidence="6">ABC transporter ATP-binding protein</fullName>
    </submittedName>
</protein>
<dbReference type="KEGG" id="xdi:EZH22_19750"/>
<dbReference type="GO" id="GO:0005524">
    <property type="term" value="F:ATP binding"/>
    <property type="evidence" value="ECO:0007669"/>
    <property type="project" value="UniProtKB-KW"/>
</dbReference>
<keyword evidence="2" id="KW-0813">Transport</keyword>
<dbReference type="PANTHER" id="PTHR42781">
    <property type="entry name" value="SPERMIDINE/PUTRESCINE IMPORT ATP-BINDING PROTEIN POTA"/>
    <property type="match status" value="1"/>
</dbReference>
<dbReference type="PROSITE" id="PS00211">
    <property type="entry name" value="ABC_TRANSPORTER_1"/>
    <property type="match status" value="1"/>
</dbReference>
<evidence type="ECO:0000256" key="1">
    <source>
        <dbReference type="ARBA" id="ARBA00005417"/>
    </source>
</evidence>
<evidence type="ECO:0000256" key="3">
    <source>
        <dbReference type="ARBA" id="ARBA00022741"/>
    </source>
</evidence>
<dbReference type="Pfam" id="PF08402">
    <property type="entry name" value="TOBE_2"/>
    <property type="match status" value="1"/>
</dbReference>
<proteinExistence type="inferred from homology"/>
<keyword evidence="4 6" id="KW-0067">ATP-binding</keyword>
<keyword evidence="3" id="KW-0547">Nucleotide-binding</keyword>
<name>A0A974PL64_9HYPH</name>